<dbReference type="PANTHER" id="PTHR43183:SF1">
    <property type="entry name" value="HYPOTHETICAL DIHYDROXY-ACID DEHYDRATASE (EUROFUNG)-RELATED"/>
    <property type="match status" value="1"/>
</dbReference>
<reference evidence="8 9" key="1">
    <citation type="submission" date="2018-11" db="EMBL/GenBank/DDBJ databases">
        <title>Genome sequence of Saitozyma podzolica DSM 27192.</title>
        <authorList>
            <person name="Aliyu H."/>
            <person name="Gorte O."/>
            <person name="Ochsenreither K."/>
        </authorList>
    </citation>
    <scope>NUCLEOTIDE SEQUENCE [LARGE SCALE GENOMIC DNA]</scope>
    <source>
        <strain evidence="8 9">DSM 27192</strain>
    </source>
</reference>
<keyword evidence="3" id="KW-0408">Iron</keyword>
<evidence type="ECO:0000313" key="8">
    <source>
        <dbReference type="EMBL" id="RSH89562.1"/>
    </source>
</evidence>
<dbReference type="AlphaFoldDB" id="A0A427YEP7"/>
<accession>A0A427YEP7</accession>
<evidence type="ECO:0000256" key="6">
    <source>
        <dbReference type="SAM" id="MobiDB-lite"/>
    </source>
</evidence>
<dbReference type="InterPro" id="IPR037237">
    <property type="entry name" value="IlvD/EDD_N"/>
</dbReference>
<name>A0A427YEP7_9TREE</name>
<gene>
    <name evidence="8" type="ORF">EHS25_002113</name>
</gene>
<dbReference type="STRING" id="1890683.A0A427YEP7"/>
<evidence type="ECO:0000256" key="2">
    <source>
        <dbReference type="ARBA" id="ARBA00022723"/>
    </source>
</evidence>
<evidence type="ECO:0000256" key="5">
    <source>
        <dbReference type="ARBA" id="ARBA00023239"/>
    </source>
</evidence>
<proteinExistence type="inferred from homology"/>
<feature type="region of interest" description="Disordered" evidence="6">
    <location>
        <begin position="1"/>
        <end position="48"/>
    </location>
</feature>
<dbReference type="EMBL" id="RSCD01000013">
    <property type="protein sequence ID" value="RSH89562.1"/>
    <property type="molecule type" value="Genomic_DNA"/>
</dbReference>
<dbReference type="PANTHER" id="PTHR43183">
    <property type="entry name" value="HYPOTHETICAL DIHYDROXYACID DEHYDRATASE (EUROFUNG)-RELATED"/>
    <property type="match status" value="1"/>
</dbReference>
<dbReference type="Proteomes" id="UP000279259">
    <property type="component" value="Unassembled WGS sequence"/>
</dbReference>
<dbReference type="InterPro" id="IPR020558">
    <property type="entry name" value="DiOHA_6PGluconate_deHydtase_CS"/>
</dbReference>
<dbReference type="PROSITE" id="PS00886">
    <property type="entry name" value="ILVD_EDD_1"/>
    <property type="match status" value="1"/>
</dbReference>
<keyword evidence="2" id="KW-0479">Metal-binding</keyword>
<protein>
    <recommendedName>
        <fullName evidence="7">Dihydroxy-acid/6-phosphogluconate dehydratase N-terminal domain-containing protein</fullName>
    </recommendedName>
</protein>
<keyword evidence="9" id="KW-1185">Reference proteome</keyword>
<feature type="domain" description="Dihydroxy-acid/6-phosphogluconate dehydratase N-terminal" evidence="7">
    <location>
        <begin position="207"/>
        <end position="319"/>
    </location>
</feature>
<evidence type="ECO:0000313" key="9">
    <source>
        <dbReference type="Proteomes" id="UP000279259"/>
    </source>
</evidence>
<dbReference type="GO" id="GO:0016836">
    <property type="term" value="F:hydro-lyase activity"/>
    <property type="evidence" value="ECO:0007669"/>
    <property type="project" value="UniProtKB-ARBA"/>
</dbReference>
<dbReference type="GO" id="GO:0051536">
    <property type="term" value="F:iron-sulfur cluster binding"/>
    <property type="evidence" value="ECO:0007669"/>
    <property type="project" value="UniProtKB-KW"/>
</dbReference>
<dbReference type="OrthoDB" id="3851628at2759"/>
<dbReference type="InterPro" id="IPR000581">
    <property type="entry name" value="ILV_EDD_N"/>
</dbReference>
<feature type="compositionally biased region" description="Polar residues" evidence="6">
    <location>
        <begin position="23"/>
        <end position="35"/>
    </location>
</feature>
<feature type="region of interest" description="Disordered" evidence="6">
    <location>
        <begin position="126"/>
        <end position="164"/>
    </location>
</feature>
<sequence length="320" mass="33999">MVSSRAAGRAHGERLTPGHQAGSAYTSLSPQTASDYSDDDARSPAEAGLSRAPWLGPLWRLGVSRAGSRPDVNRSSSISKLFAPSQAARPSLVGSLHTTEPTARSTMAACEGCTCGRANTVNGTSEDEAWTEVNGSSNAPSHGYERREPKSFTAPHDWVEPTGGVEPAVPLRSKLWFNNPGDDMVGNYTERYMIFGLTLAEVKSKNKPIIGIAQTGSDLARCNQHHVVLVKRVRDGIIAAGGTPFEFPCHPIQESGKRPTASLDRNLAYLSLVEVLFGYPLDGVVLLTGCDKTTPALLMAAATVNIPAIVYNVGPMLNGS</sequence>
<evidence type="ECO:0000256" key="4">
    <source>
        <dbReference type="ARBA" id="ARBA00023014"/>
    </source>
</evidence>
<dbReference type="SUPFAM" id="SSF143975">
    <property type="entry name" value="IlvD/EDD N-terminal domain-like"/>
    <property type="match status" value="1"/>
</dbReference>
<dbReference type="InterPro" id="IPR052352">
    <property type="entry name" value="Sugar_Degrad_Dehydratases"/>
</dbReference>
<organism evidence="8 9">
    <name type="scientific">Saitozyma podzolica</name>
    <dbReference type="NCBI Taxonomy" id="1890683"/>
    <lineage>
        <taxon>Eukaryota</taxon>
        <taxon>Fungi</taxon>
        <taxon>Dikarya</taxon>
        <taxon>Basidiomycota</taxon>
        <taxon>Agaricomycotina</taxon>
        <taxon>Tremellomycetes</taxon>
        <taxon>Tremellales</taxon>
        <taxon>Trimorphomycetaceae</taxon>
        <taxon>Saitozyma</taxon>
    </lineage>
</organism>
<dbReference type="Pfam" id="PF00920">
    <property type="entry name" value="ILVD_EDD_N"/>
    <property type="match status" value="1"/>
</dbReference>
<comment type="caution">
    <text evidence="8">The sequence shown here is derived from an EMBL/GenBank/DDBJ whole genome shotgun (WGS) entry which is preliminary data.</text>
</comment>
<dbReference type="GO" id="GO:0046872">
    <property type="term" value="F:metal ion binding"/>
    <property type="evidence" value="ECO:0007669"/>
    <property type="project" value="UniProtKB-KW"/>
</dbReference>
<evidence type="ECO:0000256" key="3">
    <source>
        <dbReference type="ARBA" id="ARBA00023004"/>
    </source>
</evidence>
<evidence type="ECO:0000256" key="1">
    <source>
        <dbReference type="ARBA" id="ARBA00006486"/>
    </source>
</evidence>
<keyword evidence="5" id="KW-0456">Lyase</keyword>
<comment type="similarity">
    <text evidence="1">Belongs to the IlvD/Edd family.</text>
</comment>
<evidence type="ECO:0000259" key="7">
    <source>
        <dbReference type="Pfam" id="PF00920"/>
    </source>
</evidence>
<keyword evidence="4" id="KW-0411">Iron-sulfur</keyword>